<feature type="region of interest" description="Disordered" evidence="3">
    <location>
        <begin position="669"/>
        <end position="695"/>
    </location>
</feature>
<evidence type="ECO:0000256" key="4">
    <source>
        <dbReference type="SAM" id="Phobius"/>
    </source>
</evidence>
<dbReference type="Gene3D" id="2.120.10.80">
    <property type="entry name" value="Kelch-type beta propeller"/>
    <property type="match status" value="1"/>
</dbReference>
<reference evidence="5 6" key="1">
    <citation type="journal article" date="2016" name="PLoS Pathog.">
        <title>Biosynthesis of antibiotic leucinostatins in bio-control fungus Purpureocillium lilacinum and their inhibition on phytophthora revealed by genome mining.</title>
        <authorList>
            <person name="Wang G."/>
            <person name="Liu Z."/>
            <person name="Lin R."/>
            <person name="Li E."/>
            <person name="Mao Z."/>
            <person name="Ling J."/>
            <person name="Yang Y."/>
            <person name="Yin W.B."/>
            <person name="Xie B."/>
        </authorList>
    </citation>
    <scope>NUCLEOTIDE SEQUENCE [LARGE SCALE GENOMIC DNA]</scope>
    <source>
        <strain evidence="5">170</strain>
    </source>
</reference>
<evidence type="ECO:0000256" key="3">
    <source>
        <dbReference type="SAM" id="MobiDB-lite"/>
    </source>
</evidence>
<feature type="region of interest" description="Disordered" evidence="3">
    <location>
        <begin position="727"/>
        <end position="789"/>
    </location>
</feature>
<accession>A0A179FTI2</accession>
<feature type="region of interest" description="Disordered" evidence="3">
    <location>
        <begin position="499"/>
        <end position="518"/>
    </location>
</feature>
<gene>
    <name evidence="5" type="ORF">VFPPC_05057</name>
</gene>
<organism evidence="5 6">
    <name type="scientific">Pochonia chlamydosporia 170</name>
    <dbReference type="NCBI Taxonomy" id="1380566"/>
    <lineage>
        <taxon>Eukaryota</taxon>
        <taxon>Fungi</taxon>
        <taxon>Dikarya</taxon>
        <taxon>Ascomycota</taxon>
        <taxon>Pezizomycotina</taxon>
        <taxon>Sordariomycetes</taxon>
        <taxon>Hypocreomycetidae</taxon>
        <taxon>Hypocreales</taxon>
        <taxon>Clavicipitaceae</taxon>
        <taxon>Pochonia</taxon>
    </lineage>
</organism>
<dbReference type="EMBL" id="LSBJ02000003">
    <property type="protein sequence ID" value="OAQ68894.1"/>
    <property type="molecule type" value="Genomic_DNA"/>
</dbReference>
<evidence type="ECO:0000256" key="2">
    <source>
        <dbReference type="ARBA" id="ARBA00022737"/>
    </source>
</evidence>
<dbReference type="KEGG" id="pchm:VFPPC_05057"/>
<proteinExistence type="predicted"/>
<evidence type="ECO:0000313" key="5">
    <source>
        <dbReference type="EMBL" id="OAQ68894.1"/>
    </source>
</evidence>
<dbReference type="AlphaFoldDB" id="A0A179FTI2"/>
<dbReference type="InterPro" id="IPR011043">
    <property type="entry name" value="Gal_Oxase/kelch_b-propeller"/>
</dbReference>
<evidence type="ECO:0000313" key="6">
    <source>
        <dbReference type="Proteomes" id="UP000078397"/>
    </source>
</evidence>
<keyword evidence="6" id="KW-1185">Reference proteome</keyword>
<feature type="compositionally biased region" description="Polar residues" evidence="3">
    <location>
        <begin position="672"/>
        <end position="682"/>
    </location>
</feature>
<dbReference type="PANTHER" id="PTHR46228">
    <property type="entry name" value="KELCH DOMAIN-CONTAINING PROTEIN"/>
    <property type="match status" value="1"/>
</dbReference>
<keyword evidence="1" id="KW-0880">Kelch repeat</keyword>
<keyword evidence="4" id="KW-0812">Transmembrane</keyword>
<dbReference type="RefSeq" id="XP_018145744.1">
    <property type="nucleotide sequence ID" value="XM_018284307.1"/>
</dbReference>
<keyword evidence="2" id="KW-0677">Repeat</keyword>
<dbReference type="GeneID" id="28848301"/>
<feature type="compositionally biased region" description="Basic and acidic residues" evidence="3">
    <location>
        <begin position="780"/>
        <end position="789"/>
    </location>
</feature>
<dbReference type="InterPro" id="IPR015915">
    <property type="entry name" value="Kelch-typ_b-propeller"/>
</dbReference>
<dbReference type="PANTHER" id="PTHR46228:SF2">
    <property type="entry name" value="KELCH REPEAT PROTEIN (AFU_ORTHOLOGUE AFUA_4G14350)"/>
    <property type="match status" value="1"/>
</dbReference>
<keyword evidence="4" id="KW-1133">Transmembrane helix</keyword>
<evidence type="ECO:0000256" key="1">
    <source>
        <dbReference type="ARBA" id="ARBA00022441"/>
    </source>
</evidence>
<dbReference type="STRING" id="1380566.A0A179FTI2"/>
<dbReference type="OrthoDB" id="10251809at2759"/>
<dbReference type="SUPFAM" id="SSF50965">
    <property type="entry name" value="Galactose oxidase, central domain"/>
    <property type="match status" value="1"/>
</dbReference>
<dbReference type="Proteomes" id="UP000078397">
    <property type="component" value="Unassembled WGS sequence"/>
</dbReference>
<keyword evidence="4" id="KW-0472">Membrane</keyword>
<name>A0A179FTI2_METCM</name>
<feature type="compositionally biased region" description="Low complexity" evidence="3">
    <location>
        <begin position="503"/>
        <end position="516"/>
    </location>
</feature>
<protein>
    <submittedName>
        <fullName evidence="5">Galactose oxidase/kelch, beta-propeller</fullName>
    </submittedName>
</protein>
<comment type="caution">
    <text evidence="5">The sequence shown here is derived from an EMBL/GenBank/DDBJ whole genome shotgun (WGS) entry which is preliminary data.</text>
</comment>
<sequence length="789" mass="84593">MRIGSGAKLAICVAVSVPCDAQFRNWQSDQVNTSICVWSQPRAALIRDTVYLDGGEIWWTPGLASGELGQVFGSSNPEGIVLSYNFSESFSKGSNVTGILVKDKLSKARGGLSSGISSEPSYYDGGMLANDAEFFLYGGALFANKELYDAPAANEVLGYRKYPYGPDKPLWGTSFTGRKLNDGVTRYVAYGGAVSAPSENKAWYFSGLTSPTRGPIEYNAPPNGTTLATNVSNTLIELDMAEQIFEKWSNITLPDKVKGRANPEVVWVPVGKQGILVVLGGVVYPEWSSVSRSSPNASESKLRSPDFMRLIDIYDIANKEWYQQPTEGGPGTRTRGCAVVATAADKSSFNIYYYGGFDGIRMKDDFYDDVWVLSLPSFTWTLLNKGTPVHGRSGHKCFMPYPDQMMVIGGYTPLRGASITCLDQGPIVVFNLTSGSWMDGYSPSKYGEYGVHEKITANIGGTASGGATATAPLPSGWASKGLGEVFSTAYDTKKMKQYWPYKSSSSPQPTATTSIPDDSAQSQSNLLSIILPAVLVPVAVAIGIGVAIWYFCVKKRRSAASSSASTAVESGLNIVNWVRGQGAFKRSMMSESPDKLESEASPASPDGLREGSVVAASPVVEKTETLPHEMEDTQVSELCDTSSPAELHDTGFTPMSAFQHKFASFASEVPYSPSSPSQSNGQWGADGASAASQSPNVERQWMESPMLANWSQLPSELATPHVSILGVPSQAPGSENITAEDDAREDGQVSPETAPERVGSDYITAGNIISPLGRSPSGATEDRLFHDEH</sequence>
<feature type="region of interest" description="Disordered" evidence="3">
    <location>
        <begin position="588"/>
        <end position="612"/>
    </location>
</feature>
<feature type="transmembrane region" description="Helical" evidence="4">
    <location>
        <begin position="529"/>
        <end position="552"/>
    </location>
</feature>